<keyword evidence="4" id="KW-1185">Reference proteome</keyword>
<feature type="chain" id="PRO_5012970452" evidence="1">
    <location>
        <begin position="38"/>
        <end position="1118"/>
    </location>
</feature>
<protein>
    <submittedName>
        <fullName evidence="3">S-layer family protein</fullName>
    </submittedName>
</protein>
<feature type="domain" description="SLH" evidence="2">
    <location>
        <begin position="1061"/>
        <end position="1118"/>
    </location>
</feature>
<dbReference type="EMBL" id="PDJD01000001">
    <property type="protein sequence ID" value="PFG20056.1"/>
    <property type="molecule type" value="Genomic_DNA"/>
</dbReference>
<dbReference type="RefSeq" id="WP_245866893.1">
    <property type="nucleotide sequence ID" value="NZ_PDJD01000001.1"/>
</dbReference>
<evidence type="ECO:0000313" key="4">
    <source>
        <dbReference type="Proteomes" id="UP000224915"/>
    </source>
</evidence>
<feature type="signal peptide" evidence="1">
    <location>
        <begin position="1"/>
        <end position="37"/>
    </location>
</feature>
<organism evidence="3 4">
    <name type="scientific">Serinibacter salmoneus</name>
    <dbReference type="NCBI Taxonomy" id="556530"/>
    <lineage>
        <taxon>Bacteria</taxon>
        <taxon>Bacillati</taxon>
        <taxon>Actinomycetota</taxon>
        <taxon>Actinomycetes</taxon>
        <taxon>Micrococcales</taxon>
        <taxon>Beutenbergiaceae</taxon>
        <taxon>Serinibacter</taxon>
    </lineage>
</organism>
<dbReference type="Gene3D" id="3.40.50.1820">
    <property type="entry name" value="alpha/beta hydrolase"/>
    <property type="match status" value="1"/>
</dbReference>
<feature type="domain" description="SLH" evidence="2">
    <location>
        <begin position="927"/>
        <end position="991"/>
    </location>
</feature>
<dbReference type="AlphaFoldDB" id="A0A2A9D0Z9"/>
<evidence type="ECO:0000256" key="1">
    <source>
        <dbReference type="SAM" id="SignalP"/>
    </source>
</evidence>
<proteinExistence type="predicted"/>
<dbReference type="PROSITE" id="PS51272">
    <property type="entry name" value="SLH"/>
    <property type="match status" value="3"/>
</dbReference>
<evidence type="ECO:0000313" key="3">
    <source>
        <dbReference type="EMBL" id="PFG20056.1"/>
    </source>
</evidence>
<feature type="domain" description="SLH" evidence="2">
    <location>
        <begin position="992"/>
        <end position="1058"/>
    </location>
</feature>
<dbReference type="SUPFAM" id="SSF53474">
    <property type="entry name" value="alpha/beta-Hydrolases"/>
    <property type="match status" value="1"/>
</dbReference>
<sequence>MKPPHALLHSHRAPRAVAAAAALAALAAPALTAPALAAPAAPASATGTTDGEDWTVTTVPGGYEVTLELDAPVEVRASLPSLTVDGEEIGAATESLDGTTLTVLTTDPSVLEASSVEAGWVGEVPDGEAPSALPAELVDLAEGTMTELDADPSEVGPYAVERYDYDLGDEYFELRTFDRLGEARAAVFMPDASATGELPVVLFLHGRHTACSGGTRNPLAWPCNDDQTDIPSYLGYNEAAEVLASQGYAVVSISANAINSLDGSLADDTGAAARGQLVLDHLELLREANAGSAPEGISESLTGRLDLSNVGLMGHSRGGEGIMRAAVMNAELEEPFGINGVLPLAPTDYTRITVPGIPTAVILPYCDGDVEDQMGQKFINDSRYAYDDDVLRSSVLVMGMNHNFFNTYWTPGLYDIATSDDWRFMDRQQTSPICGENAETRVDAATQYSFGTAYMAGFFRLTLGGDEEFLPMFDGSDAVPASAGDVVVDVSATQPASTRLDLATFATTTDRVQVSGAGTFAFCENLSPVDVPSSKPYCVETLNFAQAPDWSTLGGNGKAGSVPSTPALHFTYEEPGSREVAAELAVTLTGGTDLSDYESLSFRVSPDEFVVGSTELDVELLDGAGGSAEVSAEEFGAALEVLPGLEYPLRKVLLQQLTIPLTEFEGVDLTDVRQVRFNAPQESGGVLLSDLAALAPATVGTPEISARPLVTVPEVRVEEGSGVGSVEVPLVLSAPAEETSEAYLTVLGSATGSVGNLMEKVTFAPGEQCVAVEVPLVGNTTTSSATTATFVTNASNTQTGVTIGDSFGAIIVREDDAVVSGEEELTLADPVGVQGDACAEAMATTGELTAHPATTTPGSPVTVTASGFRTGEAVTITLDGVEVATVVSADGSVEAEVILAEDASYGAHALLATGAGSGYSAAGEVTVGSPFVDVSVENMFFTEIAWLAEQGISTGWSTPQGQEYRPLQPIARDAMAAFLYRMAEVEDYTPPTTSPFADVATSNQFYTEIAWLAEQGISTGWSTPQGQEYRPLQPIARDAMAAFLYRMAEVEDYTPPTTSPFADVATGNQFYTEIAWMQTTGISTGWEGNNGTSLYRPLTDVARDAMAAFLYRYDHLED</sequence>
<dbReference type="InterPro" id="IPR001119">
    <property type="entry name" value="SLH_dom"/>
</dbReference>
<accession>A0A2A9D0Z9</accession>
<dbReference type="Proteomes" id="UP000224915">
    <property type="component" value="Unassembled WGS sequence"/>
</dbReference>
<dbReference type="InterPro" id="IPR029058">
    <property type="entry name" value="AB_hydrolase_fold"/>
</dbReference>
<reference evidence="3 4" key="1">
    <citation type="submission" date="2017-10" db="EMBL/GenBank/DDBJ databases">
        <title>Sequencing the genomes of 1000 actinobacteria strains.</title>
        <authorList>
            <person name="Klenk H.-P."/>
        </authorList>
    </citation>
    <scope>NUCLEOTIDE SEQUENCE [LARGE SCALE GENOMIC DNA]</scope>
    <source>
        <strain evidence="3 4">DSM 21801</strain>
    </source>
</reference>
<gene>
    <name evidence="3" type="ORF">ATL40_1639</name>
</gene>
<comment type="caution">
    <text evidence="3">The sequence shown here is derived from an EMBL/GenBank/DDBJ whole genome shotgun (WGS) entry which is preliminary data.</text>
</comment>
<name>A0A2A9D0Z9_9MICO</name>
<keyword evidence="1" id="KW-0732">Signal</keyword>
<evidence type="ECO:0000259" key="2">
    <source>
        <dbReference type="PROSITE" id="PS51272"/>
    </source>
</evidence>